<evidence type="ECO:0000313" key="1">
    <source>
        <dbReference type="EMBL" id="SMC83788.1"/>
    </source>
</evidence>
<reference evidence="1 2" key="1">
    <citation type="submission" date="2017-04" db="EMBL/GenBank/DDBJ databases">
        <authorList>
            <person name="Afonso C.L."/>
            <person name="Miller P.J."/>
            <person name="Scott M.A."/>
            <person name="Spackman E."/>
            <person name="Goraichik I."/>
            <person name="Dimitrov K.M."/>
            <person name="Suarez D.L."/>
            <person name="Swayne D.E."/>
        </authorList>
    </citation>
    <scope>NUCLEOTIDE SEQUENCE [LARGE SCALE GENOMIC DNA]</scope>
    <source>
        <strain evidence="1 2">DSM 43828</strain>
    </source>
</reference>
<organism evidence="1 2">
    <name type="scientific">Kibdelosporangium aridum</name>
    <dbReference type="NCBI Taxonomy" id="2030"/>
    <lineage>
        <taxon>Bacteria</taxon>
        <taxon>Bacillati</taxon>
        <taxon>Actinomycetota</taxon>
        <taxon>Actinomycetes</taxon>
        <taxon>Pseudonocardiales</taxon>
        <taxon>Pseudonocardiaceae</taxon>
        <taxon>Kibdelosporangium</taxon>
    </lineage>
</organism>
<keyword evidence="2" id="KW-1185">Reference proteome</keyword>
<dbReference type="OrthoDB" id="3690987at2"/>
<gene>
    <name evidence="1" type="ORF">SAMN05661093_01960</name>
</gene>
<dbReference type="Proteomes" id="UP000192674">
    <property type="component" value="Unassembled WGS sequence"/>
</dbReference>
<dbReference type="EMBL" id="FWXV01000002">
    <property type="protein sequence ID" value="SMC83788.1"/>
    <property type="molecule type" value="Genomic_DNA"/>
</dbReference>
<dbReference type="RefSeq" id="WP_084425712.1">
    <property type="nucleotide sequence ID" value="NZ_FWXV01000002.1"/>
</dbReference>
<proteinExistence type="predicted"/>
<dbReference type="AlphaFoldDB" id="A0A1W2CGM2"/>
<sequence>MIVTEVIPAIDSVDESDAHLEVKVRFGPHLQRVYCYFEEHEGGPDKGYIEVGFDEYTGNAAEVVVIIRPAGTGVFPADVPVVEGSIRANLDRWAELADRSDPRINFVRQRGAMSVSTKDKMTYYAFSAATPDRFVRSGSVGFGVGEAGELLGFVTGLVA</sequence>
<protein>
    <submittedName>
        <fullName evidence="1">Uncharacterized protein</fullName>
    </submittedName>
</protein>
<evidence type="ECO:0000313" key="2">
    <source>
        <dbReference type="Proteomes" id="UP000192674"/>
    </source>
</evidence>
<name>A0A1W2CGM2_KIBAR</name>
<accession>A0A1W2CGM2</accession>